<keyword evidence="1" id="KW-0472">Membrane</keyword>
<evidence type="ECO:0000256" key="1">
    <source>
        <dbReference type="SAM" id="Phobius"/>
    </source>
</evidence>
<keyword evidence="1" id="KW-0812">Transmembrane</keyword>
<protein>
    <submittedName>
        <fullName evidence="2">Uncharacterized protein</fullName>
    </submittedName>
</protein>
<reference evidence="2 3" key="1">
    <citation type="submission" date="2020-08" db="EMBL/GenBank/DDBJ databases">
        <title>Genomic Encyclopedia of Type Strains, Phase IV (KMG-IV): sequencing the most valuable type-strain genomes for metagenomic binning, comparative biology and taxonomic classification.</title>
        <authorList>
            <person name="Goeker M."/>
        </authorList>
    </citation>
    <scope>NUCLEOTIDE SEQUENCE [LARGE SCALE GENOMIC DNA]</scope>
    <source>
        <strain evidence="2 3">DSM 26736</strain>
    </source>
</reference>
<proteinExistence type="predicted"/>
<dbReference type="Proteomes" id="UP000527143">
    <property type="component" value="Unassembled WGS sequence"/>
</dbReference>
<organism evidence="2 3">
    <name type="scientific">Sphingomonas xinjiangensis</name>
    <dbReference type="NCBI Taxonomy" id="643568"/>
    <lineage>
        <taxon>Bacteria</taxon>
        <taxon>Pseudomonadati</taxon>
        <taxon>Pseudomonadota</taxon>
        <taxon>Alphaproteobacteria</taxon>
        <taxon>Sphingomonadales</taxon>
        <taxon>Sphingomonadaceae</taxon>
        <taxon>Sphingomonas</taxon>
    </lineage>
</organism>
<dbReference type="EMBL" id="JACIJF010000016">
    <property type="protein sequence ID" value="MBB5712352.1"/>
    <property type="molecule type" value="Genomic_DNA"/>
</dbReference>
<keyword evidence="1" id="KW-1133">Transmembrane helix</keyword>
<name>A0A840YRL1_9SPHN</name>
<gene>
    <name evidence="2" type="ORF">FHT02_003611</name>
</gene>
<keyword evidence="3" id="KW-1185">Reference proteome</keyword>
<feature type="transmembrane region" description="Helical" evidence="1">
    <location>
        <begin position="41"/>
        <end position="67"/>
    </location>
</feature>
<accession>A0A840YRL1</accession>
<sequence>MATAFDNRWFERRSARSNTVAAARGAPIDYRFMAYFMLHTMGFLVVTLLMTWGLFVLAFLAIGGFSIDGMMHHLANMSARYVAADPARIASFKTIIIVSHMLFAAGIAFFRRHSILPPVSSVAGGHAND</sequence>
<evidence type="ECO:0000313" key="3">
    <source>
        <dbReference type="Proteomes" id="UP000527143"/>
    </source>
</evidence>
<evidence type="ECO:0000313" key="2">
    <source>
        <dbReference type="EMBL" id="MBB5712352.1"/>
    </source>
</evidence>
<feature type="transmembrane region" description="Helical" evidence="1">
    <location>
        <begin position="87"/>
        <end position="110"/>
    </location>
</feature>
<dbReference type="AlphaFoldDB" id="A0A840YRL1"/>
<dbReference type="RefSeq" id="WP_246352495.1">
    <property type="nucleotide sequence ID" value="NZ_JACIJF010000016.1"/>
</dbReference>
<comment type="caution">
    <text evidence="2">The sequence shown here is derived from an EMBL/GenBank/DDBJ whole genome shotgun (WGS) entry which is preliminary data.</text>
</comment>